<organism evidence="1 2">
    <name type="scientific">Candidatus Shapirobacteria bacterium CG09_land_8_20_14_0_10_39_12</name>
    <dbReference type="NCBI Taxonomy" id="1974885"/>
    <lineage>
        <taxon>Bacteria</taxon>
        <taxon>Candidatus Shapironibacteriota</taxon>
    </lineage>
</organism>
<accession>A0A2H0WQM1</accession>
<protein>
    <submittedName>
        <fullName evidence="1">Uncharacterized protein</fullName>
    </submittedName>
</protein>
<dbReference type="EMBL" id="PEZI01000004">
    <property type="protein sequence ID" value="PIS14915.1"/>
    <property type="molecule type" value="Genomic_DNA"/>
</dbReference>
<comment type="caution">
    <text evidence="1">The sequence shown here is derived from an EMBL/GenBank/DDBJ whole genome shotgun (WGS) entry which is preliminary data.</text>
</comment>
<gene>
    <name evidence="1" type="ORF">COT64_00120</name>
</gene>
<dbReference type="Proteomes" id="UP000230775">
    <property type="component" value="Unassembled WGS sequence"/>
</dbReference>
<evidence type="ECO:0000313" key="2">
    <source>
        <dbReference type="Proteomes" id="UP000230775"/>
    </source>
</evidence>
<sequence length="91" mass="10315">MYMNVGHPGIAILDEIHKKYPKNVQKAWEILNSWVKKAQVDSEDGYIKRSDMPKDVREAMQLILDTPIPGYEGATGKDSCYMIKLCSALID</sequence>
<name>A0A2H0WQM1_9BACT</name>
<proteinExistence type="predicted"/>
<evidence type="ECO:0000313" key="1">
    <source>
        <dbReference type="EMBL" id="PIS14915.1"/>
    </source>
</evidence>
<dbReference type="AlphaFoldDB" id="A0A2H0WQM1"/>
<reference evidence="2" key="1">
    <citation type="submission" date="2017-09" db="EMBL/GenBank/DDBJ databases">
        <title>Depth-based differentiation of microbial function through sediment-hosted aquifers and enrichment of novel symbionts in the deep terrestrial subsurface.</title>
        <authorList>
            <person name="Probst A.J."/>
            <person name="Ladd B."/>
            <person name="Jarett J.K."/>
            <person name="Geller-Mcgrath D.E."/>
            <person name="Sieber C.M.K."/>
            <person name="Emerson J.B."/>
            <person name="Anantharaman K."/>
            <person name="Thomas B.C."/>
            <person name="Malmstrom R."/>
            <person name="Stieglmeier M."/>
            <person name="Klingl A."/>
            <person name="Woyke T."/>
            <person name="Ryan C.M."/>
            <person name="Banfield J.F."/>
        </authorList>
    </citation>
    <scope>NUCLEOTIDE SEQUENCE [LARGE SCALE GENOMIC DNA]</scope>
</reference>